<dbReference type="InterPro" id="IPR051261">
    <property type="entry name" value="NLR"/>
</dbReference>
<dbReference type="Pfam" id="PF13765">
    <property type="entry name" value="PRY"/>
    <property type="match status" value="1"/>
</dbReference>
<dbReference type="InterPro" id="IPR043136">
    <property type="entry name" value="B30.2/SPRY_sf"/>
</dbReference>
<dbReference type="PRINTS" id="PR01407">
    <property type="entry name" value="BUTYPHLNCDUF"/>
</dbReference>
<dbReference type="InterPro" id="IPR001870">
    <property type="entry name" value="B30.2/SPRY"/>
</dbReference>
<sequence>ALQSSNSCLIELDLSNNDLQDSGVKLLSAGLKSTECQLNILRLSGCKVTEEGCRYVSSALSSNPSHLRELDLSYNHPGESGVKLLCDILNNPNCALDNLNVDHGEELRITAGLQKYACTLTLDPNTANSHLIISEENKKVTYVEKSQSYPDQAGRFDGWPQVLCRESLSARCYWEAEWSGYVVTSVAYKGIYRKGWNEFSEFGYNRNNRNSWSLICSDTFIACHDNKETVIRVPSFSSKRVGVYVDWSSGTLSFYSVSHTHTLTHIHFHIH</sequence>
<dbReference type="SMART" id="SM00589">
    <property type="entry name" value="PRY"/>
    <property type="match status" value="1"/>
</dbReference>
<dbReference type="InterPro" id="IPR001611">
    <property type="entry name" value="Leu-rich_rpt"/>
</dbReference>
<dbReference type="PANTHER" id="PTHR24106">
    <property type="entry name" value="NACHT, LRR AND CARD DOMAINS-CONTAINING"/>
    <property type="match status" value="1"/>
</dbReference>
<keyword evidence="5" id="KW-1185">Reference proteome</keyword>
<reference evidence="4" key="1">
    <citation type="submission" date="2025-08" db="UniProtKB">
        <authorList>
            <consortium name="Ensembl"/>
        </authorList>
    </citation>
    <scope>IDENTIFICATION</scope>
</reference>
<dbReference type="InterPro" id="IPR013320">
    <property type="entry name" value="ConA-like_dom_sf"/>
</dbReference>
<dbReference type="Proteomes" id="UP000694427">
    <property type="component" value="Unplaced"/>
</dbReference>
<dbReference type="InterPro" id="IPR003879">
    <property type="entry name" value="Butyrophylin_SPRY"/>
</dbReference>
<feature type="domain" description="B30.2/SPRY" evidence="3">
    <location>
        <begin position="100"/>
        <end position="271"/>
    </location>
</feature>
<dbReference type="Gene3D" id="2.60.120.920">
    <property type="match status" value="1"/>
</dbReference>
<dbReference type="InterPro" id="IPR032675">
    <property type="entry name" value="LRR_dom_sf"/>
</dbReference>
<name>A0A8C1NW07_CYPCA</name>
<keyword evidence="1" id="KW-0433">Leucine-rich repeat</keyword>
<dbReference type="SUPFAM" id="SSF52047">
    <property type="entry name" value="RNI-like"/>
    <property type="match status" value="1"/>
</dbReference>
<proteinExistence type="predicted"/>
<dbReference type="SUPFAM" id="SSF49899">
    <property type="entry name" value="Concanavalin A-like lectins/glucanases"/>
    <property type="match status" value="1"/>
</dbReference>
<dbReference type="PROSITE" id="PS50188">
    <property type="entry name" value="B302_SPRY"/>
    <property type="match status" value="1"/>
</dbReference>
<dbReference type="Ensembl" id="ENSCCRT00010107955.1">
    <property type="protein sequence ID" value="ENSCCRP00010097340.1"/>
    <property type="gene ID" value="ENSCCRG00010042640.1"/>
</dbReference>
<evidence type="ECO:0000256" key="2">
    <source>
        <dbReference type="ARBA" id="ARBA00022737"/>
    </source>
</evidence>
<dbReference type="Pfam" id="PF13516">
    <property type="entry name" value="LRR_6"/>
    <property type="match status" value="2"/>
</dbReference>
<dbReference type="Gene3D" id="3.80.10.10">
    <property type="entry name" value="Ribonuclease Inhibitor"/>
    <property type="match status" value="1"/>
</dbReference>
<protein>
    <recommendedName>
        <fullName evidence="3">B30.2/SPRY domain-containing protein</fullName>
    </recommendedName>
</protein>
<evidence type="ECO:0000313" key="5">
    <source>
        <dbReference type="Proteomes" id="UP000694427"/>
    </source>
</evidence>
<organism evidence="4 5">
    <name type="scientific">Cyprinus carpio</name>
    <name type="common">Common carp</name>
    <dbReference type="NCBI Taxonomy" id="7962"/>
    <lineage>
        <taxon>Eukaryota</taxon>
        <taxon>Metazoa</taxon>
        <taxon>Chordata</taxon>
        <taxon>Craniata</taxon>
        <taxon>Vertebrata</taxon>
        <taxon>Euteleostomi</taxon>
        <taxon>Actinopterygii</taxon>
        <taxon>Neopterygii</taxon>
        <taxon>Teleostei</taxon>
        <taxon>Ostariophysi</taxon>
        <taxon>Cypriniformes</taxon>
        <taxon>Cyprinidae</taxon>
        <taxon>Cyprininae</taxon>
        <taxon>Cyprinus</taxon>
    </lineage>
</organism>
<evidence type="ECO:0000256" key="1">
    <source>
        <dbReference type="ARBA" id="ARBA00022614"/>
    </source>
</evidence>
<dbReference type="InterPro" id="IPR006574">
    <property type="entry name" value="PRY"/>
</dbReference>
<dbReference type="CDD" id="cd16040">
    <property type="entry name" value="SPRY_PRY_SNTX"/>
    <property type="match status" value="1"/>
</dbReference>
<evidence type="ECO:0000259" key="3">
    <source>
        <dbReference type="PROSITE" id="PS50188"/>
    </source>
</evidence>
<dbReference type="SMART" id="SM00368">
    <property type="entry name" value="LRR_RI"/>
    <property type="match status" value="3"/>
</dbReference>
<dbReference type="AlphaFoldDB" id="A0A8C1NW07"/>
<keyword evidence="2" id="KW-0677">Repeat</keyword>
<reference evidence="4" key="2">
    <citation type="submission" date="2025-09" db="UniProtKB">
        <authorList>
            <consortium name="Ensembl"/>
        </authorList>
    </citation>
    <scope>IDENTIFICATION</scope>
</reference>
<evidence type="ECO:0000313" key="4">
    <source>
        <dbReference type="Ensembl" id="ENSCCRP00010097340.1"/>
    </source>
</evidence>
<accession>A0A8C1NW07</accession>